<proteinExistence type="predicted"/>
<sequence>MSIFEVCKVSPISIVAKVLKIKEAPKRLAALKKLTVPKRPTTLRSNKRITKIETSRKEKKKIRSIRKDEKNDDNNDETNESDKVYKVNEAYEIDEGDEYHNEIINIDESEKK</sequence>
<organism evidence="2 3">
    <name type="scientific">Diversispora epigaea</name>
    <dbReference type="NCBI Taxonomy" id="1348612"/>
    <lineage>
        <taxon>Eukaryota</taxon>
        <taxon>Fungi</taxon>
        <taxon>Fungi incertae sedis</taxon>
        <taxon>Mucoromycota</taxon>
        <taxon>Glomeromycotina</taxon>
        <taxon>Glomeromycetes</taxon>
        <taxon>Diversisporales</taxon>
        <taxon>Diversisporaceae</taxon>
        <taxon>Diversispora</taxon>
    </lineage>
</organism>
<feature type="region of interest" description="Disordered" evidence="1">
    <location>
        <begin position="39"/>
        <end position="84"/>
    </location>
</feature>
<keyword evidence="3" id="KW-1185">Reference proteome</keyword>
<name>A0A397IPD5_9GLOM</name>
<accession>A0A397IPD5</accession>
<evidence type="ECO:0000313" key="2">
    <source>
        <dbReference type="EMBL" id="RHZ76108.1"/>
    </source>
</evidence>
<gene>
    <name evidence="2" type="ORF">Glove_203g2</name>
</gene>
<evidence type="ECO:0000256" key="1">
    <source>
        <dbReference type="SAM" id="MobiDB-lite"/>
    </source>
</evidence>
<comment type="caution">
    <text evidence="2">The sequence shown here is derived from an EMBL/GenBank/DDBJ whole genome shotgun (WGS) entry which is preliminary data.</text>
</comment>
<reference evidence="2 3" key="1">
    <citation type="submission" date="2018-08" db="EMBL/GenBank/DDBJ databases">
        <title>Genome and evolution of the arbuscular mycorrhizal fungus Diversispora epigaea (formerly Glomus versiforme) and its bacterial endosymbionts.</title>
        <authorList>
            <person name="Sun X."/>
            <person name="Fei Z."/>
            <person name="Harrison M."/>
        </authorList>
    </citation>
    <scope>NUCLEOTIDE SEQUENCE [LARGE SCALE GENOMIC DNA]</scope>
    <source>
        <strain evidence="2 3">IT104</strain>
    </source>
</reference>
<dbReference type="EMBL" id="PQFF01000190">
    <property type="protein sequence ID" value="RHZ76108.1"/>
    <property type="molecule type" value="Genomic_DNA"/>
</dbReference>
<dbReference type="Proteomes" id="UP000266861">
    <property type="component" value="Unassembled WGS sequence"/>
</dbReference>
<evidence type="ECO:0000313" key="3">
    <source>
        <dbReference type="Proteomes" id="UP000266861"/>
    </source>
</evidence>
<protein>
    <submittedName>
        <fullName evidence="2">Uncharacterized protein</fullName>
    </submittedName>
</protein>
<dbReference type="AlphaFoldDB" id="A0A397IPD5"/>